<keyword evidence="4" id="KW-1185">Reference proteome</keyword>
<protein>
    <submittedName>
        <fullName evidence="3">Coleoptericin-like Protein</fullName>
    </submittedName>
</protein>
<evidence type="ECO:0000313" key="4">
    <source>
        <dbReference type="Proteomes" id="UP000007266"/>
    </source>
</evidence>
<keyword evidence="2" id="KW-0732">Signal</keyword>
<dbReference type="InterPro" id="IPR009382">
    <property type="entry name" value="Coleoptericin"/>
</dbReference>
<feature type="chain" id="PRO_5003029866" evidence="2">
    <location>
        <begin position="20"/>
        <end position="141"/>
    </location>
</feature>
<name>D2CFY5_TRICA</name>
<dbReference type="Proteomes" id="UP000007266">
    <property type="component" value="Linkage group 8"/>
</dbReference>
<gene>
    <name evidence="3" type="primary">AUGUSTUS-3.0.2_05093</name>
    <name evidence="3" type="ORF">TcasGA2_TC005093</name>
</gene>
<dbReference type="EMBL" id="KQ971357">
    <property type="protein sequence ID" value="EFA11866.1"/>
    <property type="molecule type" value="Genomic_DNA"/>
</dbReference>
<accession>D2CFY5</accession>
<dbReference type="AlphaFoldDB" id="D2CFY5"/>
<dbReference type="GO" id="GO:0042742">
    <property type="term" value="P:defense response to bacterium"/>
    <property type="evidence" value="ECO:0007669"/>
    <property type="project" value="InterPro"/>
</dbReference>
<dbReference type="KEGG" id="tca:103314751"/>
<feature type="region of interest" description="Disordered" evidence="1">
    <location>
        <begin position="67"/>
        <end position="141"/>
    </location>
</feature>
<reference evidence="3 4" key="1">
    <citation type="journal article" date="2008" name="Nature">
        <title>The genome of the model beetle and pest Tribolium castaneum.</title>
        <authorList>
            <consortium name="Tribolium Genome Sequencing Consortium"/>
            <person name="Richards S."/>
            <person name="Gibbs R.A."/>
            <person name="Weinstock G.M."/>
            <person name="Brown S.J."/>
            <person name="Denell R."/>
            <person name="Beeman R.W."/>
            <person name="Gibbs R."/>
            <person name="Beeman R.W."/>
            <person name="Brown S.J."/>
            <person name="Bucher G."/>
            <person name="Friedrich M."/>
            <person name="Grimmelikhuijzen C.J."/>
            <person name="Klingler M."/>
            <person name="Lorenzen M."/>
            <person name="Richards S."/>
            <person name="Roth S."/>
            <person name="Schroder R."/>
            <person name="Tautz D."/>
            <person name="Zdobnov E.M."/>
            <person name="Muzny D."/>
            <person name="Gibbs R.A."/>
            <person name="Weinstock G.M."/>
            <person name="Attaway T."/>
            <person name="Bell S."/>
            <person name="Buhay C.J."/>
            <person name="Chandrabose M.N."/>
            <person name="Chavez D."/>
            <person name="Clerk-Blankenburg K.P."/>
            <person name="Cree A."/>
            <person name="Dao M."/>
            <person name="Davis C."/>
            <person name="Chacko J."/>
            <person name="Dinh H."/>
            <person name="Dugan-Rocha S."/>
            <person name="Fowler G."/>
            <person name="Garner T.T."/>
            <person name="Garnes J."/>
            <person name="Gnirke A."/>
            <person name="Hawes A."/>
            <person name="Hernandez J."/>
            <person name="Hines S."/>
            <person name="Holder M."/>
            <person name="Hume J."/>
            <person name="Jhangiani S.N."/>
            <person name="Joshi V."/>
            <person name="Khan Z.M."/>
            <person name="Jackson L."/>
            <person name="Kovar C."/>
            <person name="Kowis A."/>
            <person name="Lee S."/>
            <person name="Lewis L.R."/>
            <person name="Margolis J."/>
            <person name="Morgan M."/>
            <person name="Nazareth L.V."/>
            <person name="Nguyen N."/>
            <person name="Okwuonu G."/>
            <person name="Parker D."/>
            <person name="Richards S."/>
            <person name="Ruiz S.J."/>
            <person name="Santibanez J."/>
            <person name="Savard J."/>
            <person name="Scherer S.E."/>
            <person name="Schneider B."/>
            <person name="Sodergren E."/>
            <person name="Tautz D."/>
            <person name="Vattahil S."/>
            <person name="Villasana D."/>
            <person name="White C.S."/>
            <person name="Wright R."/>
            <person name="Park Y."/>
            <person name="Beeman R.W."/>
            <person name="Lord J."/>
            <person name="Oppert B."/>
            <person name="Lorenzen M."/>
            <person name="Brown S."/>
            <person name="Wang L."/>
            <person name="Savard J."/>
            <person name="Tautz D."/>
            <person name="Richards S."/>
            <person name="Weinstock G."/>
            <person name="Gibbs R.A."/>
            <person name="Liu Y."/>
            <person name="Worley K."/>
            <person name="Weinstock G."/>
            <person name="Elsik C.G."/>
            <person name="Reese J.T."/>
            <person name="Elhaik E."/>
            <person name="Landan G."/>
            <person name="Graur D."/>
            <person name="Arensburger P."/>
            <person name="Atkinson P."/>
            <person name="Beeman R.W."/>
            <person name="Beidler J."/>
            <person name="Brown S.J."/>
            <person name="Demuth J.P."/>
            <person name="Drury D.W."/>
            <person name="Du Y.Z."/>
            <person name="Fujiwara H."/>
            <person name="Lorenzen M."/>
            <person name="Maselli V."/>
            <person name="Osanai M."/>
            <person name="Park Y."/>
            <person name="Robertson H.M."/>
            <person name="Tu Z."/>
            <person name="Wang J.J."/>
            <person name="Wang S."/>
            <person name="Richards S."/>
            <person name="Song H."/>
            <person name="Zhang L."/>
            <person name="Sodergren E."/>
            <person name="Werner D."/>
            <person name="Stanke M."/>
            <person name="Morgenstern B."/>
            <person name="Solovyev V."/>
            <person name="Kosarev P."/>
            <person name="Brown G."/>
            <person name="Chen H.C."/>
            <person name="Ermolaeva O."/>
            <person name="Hlavina W."/>
            <person name="Kapustin Y."/>
            <person name="Kiryutin B."/>
            <person name="Kitts P."/>
            <person name="Maglott D."/>
            <person name="Pruitt K."/>
            <person name="Sapojnikov V."/>
            <person name="Souvorov A."/>
            <person name="Mackey A.J."/>
            <person name="Waterhouse R.M."/>
            <person name="Wyder S."/>
            <person name="Zdobnov E.M."/>
            <person name="Zdobnov E.M."/>
            <person name="Wyder S."/>
            <person name="Kriventseva E.V."/>
            <person name="Kadowaki T."/>
            <person name="Bork P."/>
            <person name="Aranda M."/>
            <person name="Bao R."/>
            <person name="Beermann A."/>
            <person name="Berns N."/>
            <person name="Bolognesi R."/>
            <person name="Bonneton F."/>
            <person name="Bopp D."/>
            <person name="Brown S.J."/>
            <person name="Bucher G."/>
            <person name="Butts T."/>
            <person name="Chaumot A."/>
            <person name="Denell R.E."/>
            <person name="Ferrier D.E."/>
            <person name="Friedrich M."/>
            <person name="Gordon C.M."/>
            <person name="Jindra M."/>
            <person name="Klingler M."/>
            <person name="Lan Q."/>
            <person name="Lattorff H.M."/>
            <person name="Laudet V."/>
            <person name="von Levetsow C."/>
            <person name="Liu Z."/>
            <person name="Lutz R."/>
            <person name="Lynch J.A."/>
            <person name="da Fonseca R.N."/>
            <person name="Posnien N."/>
            <person name="Reuter R."/>
            <person name="Roth S."/>
            <person name="Savard J."/>
            <person name="Schinko J.B."/>
            <person name="Schmitt C."/>
            <person name="Schoppmeier M."/>
            <person name="Schroder R."/>
            <person name="Shippy T.D."/>
            <person name="Simonnet F."/>
            <person name="Marques-Souza H."/>
            <person name="Tautz D."/>
            <person name="Tomoyasu Y."/>
            <person name="Trauner J."/>
            <person name="Van der Zee M."/>
            <person name="Vervoort M."/>
            <person name="Wittkopp N."/>
            <person name="Wimmer E.A."/>
            <person name="Yang X."/>
            <person name="Jones A.K."/>
            <person name="Sattelle D.B."/>
            <person name="Ebert P.R."/>
            <person name="Nelson D."/>
            <person name="Scott J.G."/>
            <person name="Beeman R.W."/>
            <person name="Muthukrishnan S."/>
            <person name="Kramer K.J."/>
            <person name="Arakane Y."/>
            <person name="Beeman R.W."/>
            <person name="Zhu Q."/>
            <person name="Hogenkamp D."/>
            <person name="Dixit R."/>
            <person name="Oppert B."/>
            <person name="Jiang H."/>
            <person name="Zou Z."/>
            <person name="Marshall J."/>
            <person name="Elpidina E."/>
            <person name="Vinokurov K."/>
            <person name="Oppert C."/>
            <person name="Zou Z."/>
            <person name="Evans J."/>
            <person name="Lu Z."/>
            <person name="Zhao P."/>
            <person name="Sumathipala N."/>
            <person name="Altincicek B."/>
            <person name="Vilcinskas A."/>
            <person name="Williams M."/>
            <person name="Hultmark D."/>
            <person name="Hetru C."/>
            <person name="Jiang H."/>
            <person name="Grimmelikhuijzen C.J."/>
            <person name="Hauser F."/>
            <person name="Cazzamali G."/>
            <person name="Williamson M."/>
            <person name="Park Y."/>
            <person name="Li B."/>
            <person name="Tanaka Y."/>
            <person name="Predel R."/>
            <person name="Neupert S."/>
            <person name="Schachtner J."/>
            <person name="Verleyen P."/>
            <person name="Raible F."/>
            <person name="Bork P."/>
            <person name="Friedrich M."/>
            <person name="Walden K.K."/>
            <person name="Robertson H.M."/>
            <person name="Angeli S."/>
            <person name="Foret S."/>
            <person name="Bucher G."/>
            <person name="Schuetz S."/>
            <person name="Maleszka R."/>
            <person name="Wimmer E.A."/>
            <person name="Beeman R.W."/>
            <person name="Lorenzen M."/>
            <person name="Tomoyasu Y."/>
            <person name="Miller S.C."/>
            <person name="Grossmann D."/>
            <person name="Bucher G."/>
        </authorList>
    </citation>
    <scope>NUCLEOTIDE SEQUENCE [LARGE SCALE GENOMIC DNA]</scope>
    <source>
        <strain evidence="3 4">Georgia GA2</strain>
    </source>
</reference>
<dbReference type="PhylomeDB" id="D2CFY5"/>
<evidence type="ECO:0000313" key="3">
    <source>
        <dbReference type="EMBL" id="EFA11866.1"/>
    </source>
</evidence>
<dbReference type="GO" id="GO:0005576">
    <property type="term" value="C:extracellular region"/>
    <property type="evidence" value="ECO:0007669"/>
    <property type="project" value="InterPro"/>
</dbReference>
<sequence>MFRTSFYLALFALVASTLALPAEEYNYDLEPDYQFYRLRRSVEQDIPAEENEYVPAEMLYELHRERRSLQPGAPNIPGPSKQDGGWSVNPSVSRDDRGNTQTNVEVGHKGKNHDFNAGWGKVVRGPGKAKPTWHVGGTYRW</sequence>
<reference evidence="3 4" key="2">
    <citation type="journal article" date="2010" name="Nucleic Acids Res.">
        <title>BeetleBase in 2010: revisions to provide comprehensive genomic information for Tribolium castaneum.</title>
        <authorList>
            <person name="Kim H.S."/>
            <person name="Murphy T."/>
            <person name="Xia J."/>
            <person name="Caragea D."/>
            <person name="Park Y."/>
            <person name="Beeman R.W."/>
            <person name="Lorenzen M.D."/>
            <person name="Butcher S."/>
            <person name="Manak J.R."/>
            <person name="Brown S.J."/>
        </authorList>
    </citation>
    <scope>GENOME REANNOTATION</scope>
    <source>
        <strain evidence="3 4">Georgia GA2</strain>
    </source>
</reference>
<proteinExistence type="predicted"/>
<dbReference type="Pfam" id="PF06286">
    <property type="entry name" value="Coleoptericin"/>
    <property type="match status" value="1"/>
</dbReference>
<evidence type="ECO:0000256" key="2">
    <source>
        <dbReference type="SAM" id="SignalP"/>
    </source>
</evidence>
<dbReference type="STRING" id="7070.D2CFY5"/>
<dbReference type="InParanoid" id="D2CFY5"/>
<dbReference type="HOGENOM" id="CLU_1827830_0_0_1"/>
<evidence type="ECO:0000256" key="1">
    <source>
        <dbReference type="SAM" id="MobiDB-lite"/>
    </source>
</evidence>
<organism evidence="3 4">
    <name type="scientific">Tribolium castaneum</name>
    <name type="common">Red flour beetle</name>
    <dbReference type="NCBI Taxonomy" id="7070"/>
    <lineage>
        <taxon>Eukaryota</taxon>
        <taxon>Metazoa</taxon>
        <taxon>Ecdysozoa</taxon>
        <taxon>Arthropoda</taxon>
        <taxon>Hexapoda</taxon>
        <taxon>Insecta</taxon>
        <taxon>Pterygota</taxon>
        <taxon>Neoptera</taxon>
        <taxon>Endopterygota</taxon>
        <taxon>Coleoptera</taxon>
        <taxon>Polyphaga</taxon>
        <taxon>Cucujiformia</taxon>
        <taxon>Tenebrionidae</taxon>
        <taxon>Tenebrionidae incertae sedis</taxon>
        <taxon>Tribolium</taxon>
    </lineage>
</organism>
<dbReference type="OrthoDB" id="6755415at2759"/>
<feature type="signal peptide" evidence="2">
    <location>
        <begin position="1"/>
        <end position="19"/>
    </location>
</feature>